<evidence type="ECO:0000256" key="4">
    <source>
        <dbReference type="ARBA" id="ARBA00023136"/>
    </source>
</evidence>
<keyword evidence="3 5" id="KW-1133">Transmembrane helix</keyword>
<dbReference type="InterPro" id="IPR002293">
    <property type="entry name" value="AA/rel_permease1"/>
</dbReference>
<dbReference type="PANTHER" id="PTHR43243">
    <property type="entry name" value="INNER MEMBRANE TRANSPORTER YGJI-RELATED"/>
    <property type="match status" value="1"/>
</dbReference>
<feature type="transmembrane region" description="Helical" evidence="5">
    <location>
        <begin position="201"/>
        <end position="226"/>
    </location>
</feature>
<evidence type="ECO:0000313" key="6">
    <source>
        <dbReference type="EMBL" id="KAJ3118350.1"/>
    </source>
</evidence>
<dbReference type="Proteomes" id="UP001211907">
    <property type="component" value="Unassembled WGS sequence"/>
</dbReference>
<dbReference type="AlphaFoldDB" id="A0AAD5XFG9"/>
<comment type="subcellular location">
    <subcellularLocation>
        <location evidence="1">Membrane</location>
        <topology evidence="1">Multi-pass membrane protein</topology>
    </subcellularLocation>
</comment>
<evidence type="ECO:0008006" key="8">
    <source>
        <dbReference type="Google" id="ProtNLM"/>
    </source>
</evidence>
<evidence type="ECO:0000313" key="7">
    <source>
        <dbReference type="Proteomes" id="UP001211907"/>
    </source>
</evidence>
<dbReference type="GO" id="GO:0016020">
    <property type="term" value="C:membrane"/>
    <property type="evidence" value="ECO:0007669"/>
    <property type="project" value="UniProtKB-SubCell"/>
</dbReference>
<feature type="transmembrane region" description="Helical" evidence="5">
    <location>
        <begin position="45"/>
        <end position="62"/>
    </location>
</feature>
<proteinExistence type="predicted"/>
<feature type="transmembrane region" description="Helical" evidence="5">
    <location>
        <begin position="425"/>
        <end position="443"/>
    </location>
</feature>
<evidence type="ECO:0000256" key="2">
    <source>
        <dbReference type="ARBA" id="ARBA00022692"/>
    </source>
</evidence>
<gene>
    <name evidence="6" type="ORF">HK100_000626</name>
</gene>
<dbReference type="Pfam" id="PF13520">
    <property type="entry name" value="AA_permease_2"/>
    <property type="match status" value="1"/>
</dbReference>
<dbReference type="Gene3D" id="1.20.1740.10">
    <property type="entry name" value="Amino acid/polyamine transporter I"/>
    <property type="match status" value="1"/>
</dbReference>
<dbReference type="EMBL" id="JADGJH010001125">
    <property type="protein sequence ID" value="KAJ3118350.1"/>
    <property type="molecule type" value="Genomic_DNA"/>
</dbReference>
<sequence>MLLASNKGLASVAACCSILDYISTAVVSAATAAAYFYFEFGFISQYWAVIVVLAVFGLLTMLGVRESSFVSLGILMLHMSTMLLVVIASVYQVCRTGPDIAHENFSSGSVSTQGWPMDLFLGYCVGMVGVTGFETSSNYIQEQAPGVFPKTLRNMCYLVLACNPVISLLALCLLPIATIVNNSSTVISVIANASFGRWLRVVVAIDAVIVLCGGVLTAFVGVGGLMEHMSNDNLLPSILLYQPGRRVGININEWKRATRISLPMTIAKAAAATGTGEERAVVDCDHNLVAENSSFMIASKTSTSLKIGDTMRFNSLNSRSSVLLFVVFNGDVTILSLVFSMAFLSVLGMFVACSLILRIRSDREAGGRKHRIHLGRHCSGDWDNDDNDSKDHGSGDAVGGLGIMVGFAVVVMAVIGNAVNNPQMLGTFVIFFAALIVVIWGFLNRVQIARVVVLLVLGGEARHNGDKEEEEGVVISPMGITYTTSIM</sequence>
<keyword evidence="4 5" id="KW-0472">Membrane</keyword>
<accession>A0AAD5XFG9</accession>
<organism evidence="6 7">
    <name type="scientific">Physocladia obscura</name>
    <dbReference type="NCBI Taxonomy" id="109957"/>
    <lineage>
        <taxon>Eukaryota</taxon>
        <taxon>Fungi</taxon>
        <taxon>Fungi incertae sedis</taxon>
        <taxon>Chytridiomycota</taxon>
        <taxon>Chytridiomycota incertae sedis</taxon>
        <taxon>Chytridiomycetes</taxon>
        <taxon>Chytridiales</taxon>
        <taxon>Chytriomycetaceae</taxon>
        <taxon>Physocladia</taxon>
    </lineage>
</organism>
<comment type="caution">
    <text evidence="6">The sequence shown here is derived from an EMBL/GenBank/DDBJ whole genome shotgun (WGS) entry which is preliminary data.</text>
</comment>
<name>A0AAD5XFG9_9FUNG</name>
<feature type="transmembrane region" description="Helical" evidence="5">
    <location>
        <begin position="334"/>
        <end position="359"/>
    </location>
</feature>
<reference evidence="6" key="1">
    <citation type="submission" date="2020-05" db="EMBL/GenBank/DDBJ databases">
        <title>Phylogenomic resolution of chytrid fungi.</title>
        <authorList>
            <person name="Stajich J.E."/>
            <person name="Amses K."/>
            <person name="Simmons R."/>
            <person name="Seto K."/>
            <person name="Myers J."/>
            <person name="Bonds A."/>
            <person name="Quandt C.A."/>
            <person name="Barry K."/>
            <person name="Liu P."/>
            <person name="Grigoriev I."/>
            <person name="Longcore J.E."/>
            <person name="James T.Y."/>
        </authorList>
    </citation>
    <scope>NUCLEOTIDE SEQUENCE</scope>
    <source>
        <strain evidence="6">JEL0513</strain>
    </source>
</reference>
<keyword evidence="7" id="KW-1185">Reference proteome</keyword>
<feature type="transmembrane region" description="Helical" evidence="5">
    <location>
        <begin position="397"/>
        <end position="419"/>
    </location>
</feature>
<dbReference type="GO" id="GO:0015171">
    <property type="term" value="F:amino acid transmembrane transporter activity"/>
    <property type="evidence" value="ECO:0007669"/>
    <property type="project" value="TreeGrafter"/>
</dbReference>
<feature type="transmembrane region" description="Helical" evidence="5">
    <location>
        <begin position="157"/>
        <end position="180"/>
    </location>
</feature>
<evidence type="ECO:0000256" key="1">
    <source>
        <dbReference type="ARBA" id="ARBA00004141"/>
    </source>
</evidence>
<evidence type="ECO:0000256" key="3">
    <source>
        <dbReference type="ARBA" id="ARBA00022989"/>
    </source>
</evidence>
<dbReference type="PANTHER" id="PTHR43243:SF11">
    <property type="entry name" value="AMINO ACID PERMEASE_ SLC12A DOMAIN-CONTAINING PROTEIN"/>
    <property type="match status" value="1"/>
</dbReference>
<keyword evidence="2 5" id="KW-0812">Transmembrane</keyword>
<protein>
    <recommendedName>
        <fullName evidence="8">Amino acid transporter</fullName>
    </recommendedName>
</protein>
<feature type="transmembrane region" description="Helical" evidence="5">
    <location>
        <begin position="69"/>
        <end position="91"/>
    </location>
</feature>
<evidence type="ECO:0000256" key="5">
    <source>
        <dbReference type="SAM" id="Phobius"/>
    </source>
</evidence>